<dbReference type="Proteomes" id="UP000474757">
    <property type="component" value="Unassembled WGS sequence"/>
</dbReference>
<proteinExistence type="predicted"/>
<protein>
    <submittedName>
        <fullName evidence="3">Outer membrane beta-barrel protein</fullName>
    </submittedName>
</protein>
<evidence type="ECO:0000313" key="3">
    <source>
        <dbReference type="EMBL" id="NDV02722.1"/>
    </source>
</evidence>
<dbReference type="InterPro" id="IPR011250">
    <property type="entry name" value="OMP/PagP_B-barrel"/>
</dbReference>
<keyword evidence="4" id="KW-1185">Reference proteome</keyword>
<dbReference type="Pfam" id="PF13505">
    <property type="entry name" value="OMP_b-brl"/>
    <property type="match status" value="1"/>
</dbReference>
<gene>
    <name evidence="3" type="ORF">GZA08_17280</name>
</gene>
<reference evidence="3 4" key="1">
    <citation type="submission" date="2020-02" db="EMBL/GenBank/DDBJ databases">
        <title>Pseudoroseicyclus tamarix, sp. nov., isolated from offshore sediment of a Tamarix chinensis forest.</title>
        <authorList>
            <person name="Gai Y."/>
        </authorList>
    </citation>
    <scope>NUCLEOTIDE SEQUENCE [LARGE SCALE GENOMIC DNA]</scope>
    <source>
        <strain evidence="3 4">CLL3-39</strain>
    </source>
</reference>
<evidence type="ECO:0000256" key="1">
    <source>
        <dbReference type="ARBA" id="ARBA00022729"/>
    </source>
</evidence>
<feature type="domain" description="Outer membrane protein beta-barrel" evidence="2">
    <location>
        <begin position="11"/>
        <end position="206"/>
    </location>
</feature>
<dbReference type="SUPFAM" id="SSF56925">
    <property type="entry name" value="OMPA-like"/>
    <property type="match status" value="1"/>
</dbReference>
<dbReference type="EMBL" id="JAAGAB010000004">
    <property type="protein sequence ID" value="NDV02722.1"/>
    <property type="molecule type" value="Genomic_DNA"/>
</dbReference>
<keyword evidence="1" id="KW-0732">Signal</keyword>
<evidence type="ECO:0000313" key="4">
    <source>
        <dbReference type="Proteomes" id="UP000474757"/>
    </source>
</evidence>
<evidence type="ECO:0000259" key="2">
    <source>
        <dbReference type="Pfam" id="PF13505"/>
    </source>
</evidence>
<dbReference type="InterPro" id="IPR027385">
    <property type="entry name" value="Beta-barrel_OMP"/>
</dbReference>
<dbReference type="Gene3D" id="2.40.160.20">
    <property type="match status" value="1"/>
</dbReference>
<name>A0A6B2K4F9_9RHOB</name>
<comment type="caution">
    <text evidence="3">The sequence shown here is derived from an EMBL/GenBank/DDBJ whole genome shotgun (WGS) entry which is preliminary data.</text>
</comment>
<accession>A0A6B2K4F9</accession>
<sequence>MLALPGAARAELQLSLYGGVQEADPSDVTVSGDSVVADDEFTATWEGRSLEAPFYWGARATWWARSGLGFGLDVNHAKTYADDETLAQTGYERLEFSDGLNIVTVNAYYRWDRALGPVTPYVGGGLGVSVPHVELTEASSETFEYQLTGPAATWIAGASVPITERVDLFGEYKGTWSSNEAELDTGGTLESDIMTNAVNFGVSFNF</sequence>
<dbReference type="AlphaFoldDB" id="A0A6B2K4F9"/>
<organism evidence="3 4">
    <name type="scientific">Pseudoroseicyclus tamaricis</name>
    <dbReference type="NCBI Taxonomy" id="2705421"/>
    <lineage>
        <taxon>Bacteria</taxon>
        <taxon>Pseudomonadati</taxon>
        <taxon>Pseudomonadota</taxon>
        <taxon>Alphaproteobacteria</taxon>
        <taxon>Rhodobacterales</taxon>
        <taxon>Paracoccaceae</taxon>
        <taxon>Pseudoroseicyclus</taxon>
    </lineage>
</organism>